<dbReference type="InterPro" id="IPR000524">
    <property type="entry name" value="Tscrpt_reg_HTH_GntR"/>
</dbReference>
<organism evidence="5 6">
    <name type="scientific">Pandoraea capi</name>
    <dbReference type="NCBI Taxonomy" id="2508286"/>
    <lineage>
        <taxon>Bacteria</taxon>
        <taxon>Pseudomonadati</taxon>
        <taxon>Pseudomonadota</taxon>
        <taxon>Betaproteobacteria</taxon>
        <taxon>Burkholderiales</taxon>
        <taxon>Burkholderiaceae</taxon>
        <taxon>Pandoraea</taxon>
    </lineage>
</organism>
<evidence type="ECO:0000256" key="3">
    <source>
        <dbReference type="ARBA" id="ARBA00023163"/>
    </source>
</evidence>
<dbReference type="InterPro" id="IPR011711">
    <property type="entry name" value="GntR_C"/>
</dbReference>
<evidence type="ECO:0000313" key="5">
    <source>
        <dbReference type="EMBL" id="VVE15245.1"/>
    </source>
</evidence>
<evidence type="ECO:0000313" key="6">
    <source>
        <dbReference type="Proteomes" id="UP000366065"/>
    </source>
</evidence>
<dbReference type="SUPFAM" id="SSF46785">
    <property type="entry name" value="Winged helix' DNA-binding domain"/>
    <property type="match status" value="1"/>
</dbReference>
<dbReference type="Proteomes" id="UP000366065">
    <property type="component" value="Unassembled WGS sequence"/>
</dbReference>
<dbReference type="SMART" id="SM00345">
    <property type="entry name" value="HTH_GNTR"/>
    <property type="match status" value="1"/>
</dbReference>
<sequence length="243" mass="27145">MTDDDINLKIGIPFLQSSRMTTSASLNAAAYEALKARIVRGDLRPGAPLSERALCDELAVSRTPLREALKRLANEGLVEISETRRARVARVSVDEVVNLLAVMAVLEGLSGEQACEKASDADLNELARLQDEMEAAYARTDHAAYFALNQQIHLSILRMADNGPLAEYFHNLNARLRHVRERLTPTPERWRQAVDEHAEMLALMRRRDGKRLRTLMEAHLRSKTDAYVAAMLNEGLVSMSRAA</sequence>
<evidence type="ECO:0000259" key="4">
    <source>
        <dbReference type="PROSITE" id="PS50949"/>
    </source>
</evidence>
<dbReference type="SMART" id="SM00895">
    <property type="entry name" value="FCD"/>
    <property type="match status" value="1"/>
</dbReference>
<gene>
    <name evidence="5" type="ORF">PCA20602_02848</name>
</gene>
<dbReference type="EMBL" id="CABPRV010000006">
    <property type="protein sequence ID" value="VVE15245.1"/>
    <property type="molecule type" value="Genomic_DNA"/>
</dbReference>
<dbReference type="InterPro" id="IPR036390">
    <property type="entry name" value="WH_DNA-bd_sf"/>
</dbReference>
<dbReference type="InterPro" id="IPR036388">
    <property type="entry name" value="WH-like_DNA-bd_sf"/>
</dbReference>
<feature type="domain" description="HTH gntR-type" evidence="4">
    <location>
        <begin position="24"/>
        <end position="91"/>
    </location>
</feature>
<reference evidence="5 6" key="1">
    <citation type="submission" date="2019-08" db="EMBL/GenBank/DDBJ databases">
        <authorList>
            <person name="Peeters C."/>
        </authorList>
    </citation>
    <scope>NUCLEOTIDE SEQUENCE [LARGE SCALE GENOMIC DNA]</scope>
    <source>
        <strain evidence="5 6">LMG 20602</strain>
    </source>
</reference>
<keyword evidence="3" id="KW-0804">Transcription</keyword>
<dbReference type="Gene3D" id="1.20.120.530">
    <property type="entry name" value="GntR ligand-binding domain-like"/>
    <property type="match status" value="1"/>
</dbReference>
<comment type="caution">
    <text evidence="5">The sequence shown here is derived from an EMBL/GenBank/DDBJ whole genome shotgun (WGS) entry which is preliminary data.</text>
</comment>
<evidence type="ECO:0000256" key="2">
    <source>
        <dbReference type="ARBA" id="ARBA00023125"/>
    </source>
</evidence>
<protein>
    <submittedName>
        <fullName evidence="5">GntR family transcriptional regulator</fullName>
    </submittedName>
</protein>
<dbReference type="PANTHER" id="PTHR43537:SF50">
    <property type="entry name" value="TRANSCRIPTIONAL REGULATORY PROTEIN"/>
    <property type="match status" value="1"/>
</dbReference>
<keyword evidence="6" id="KW-1185">Reference proteome</keyword>
<accession>A0ABY6W1R2</accession>
<dbReference type="SUPFAM" id="SSF48008">
    <property type="entry name" value="GntR ligand-binding domain-like"/>
    <property type="match status" value="1"/>
</dbReference>
<dbReference type="Gene3D" id="1.10.10.10">
    <property type="entry name" value="Winged helix-like DNA-binding domain superfamily/Winged helix DNA-binding domain"/>
    <property type="match status" value="1"/>
</dbReference>
<dbReference type="PROSITE" id="PS50949">
    <property type="entry name" value="HTH_GNTR"/>
    <property type="match status" value="1"/>
</dbReference>
<evidence type="ECO:0000256" key="1">
    <source>
        <dbReference type="ARBA" id="ARBA00023015"/>
    </source>
</evidence>
<name>A0ABY6W1R2_9BURK</name>
<dbReference type="Pfam" id="PF00392">
    <property type="entry name" value="GntR"/>
    <property type="match status" value="1"/>
</dbReference>
<dbReference type="CDD" id="cd07377">
    <property type="entry name" value="WHTH_GntR"/>
    <property type="match status" value="1"/>
</dbReference>
<dbReference type="Pfam" id="PF07729">
    <property type="entry name" value="FCD"/>
    <property type="match status" value="1"/>
</dbReference>
<keyword evidence="1" id="KW-0805">Transcription regulation</keyword>
<proteinExistence type="predicted"/>
<dbReference type="PANTHER" id="PTHR43537">
    <property type="entry name" value="TRANSCRIPTIONAL REGULATOR, GNTR FAMILY"/>
    <property type="match status" value="1"/>
</dbReference>
<dbReference type="PRINTS" id="PR00035">
    <property type="entry name" value="HTHGNTR"/>
</dbReference>
<dbReference type="InterPro" id="IPR008920">
    <property type="entry name" value="TF_FadR/GntR_C"/>
</dbReference>
<keyword evidence="2" id="KW-0238">DNA-binding</keyword>